<comment type="caution">
    <text evidence="1">The sequence shown here is derived from an EMBL/GenBank/DDBJ whole genome shotgun (WGS) entry which is preliminary data.</text>
</comment>
<organism evidence="1 2">
    <name type="scientific">Glycomyces paridis</name>
    <dbReference type="NCBI Taxonomy" id="2126555"/>
    <lineage>
        <taxon>Bacteria</taxon>
        <taxon>Bacillati</taxon>
        <taxon>Actinomycetota</taxon>
        <taxon>Actinomycetes</taxon>
        <taxon>Glycomycetales</taxon>
        <taxon>Glycomycetaceae</taxon>
        <taxon>Glycomyces</taxon>
    </lineage>
</organism>
<gene>
    <name evidence="1" type="ORF">E9998_14635</name>
</gene>
<dbReference type="OrthoDB" id="4729272at2"/>
<evidence type="ECO:0000313" key="1">
    <source>
        <dbReference type="EMBL" id="THV27632.1"/>
    </source>
</evidence>
<dbReference type="AlphaFoldDB" id="A0A4S8PEE6"/>
<reference evidence="1 2" key="1">
    <citation type="journal article" date="2018" name="Int. J. Syst. Evol. Microbiol.">
        <title>Glycomyces paridis sp. nov., isolated from the medicinal plant Paris polyphylla.</title>
        <authorList>
            <person name="Fang X.M."/>
            <person name="Bai J.L."/>
            <person name="Su J."/>
            <person name="Zhao L.L."/>
            <person name="Liu H.Y."/>
            <person name="Ma B.P."/>
            <person name="Zhang Y.Q."/>
            <person name="Yu L.Y."/>
        </authorList>
    </citation>
    <scope>NUCLEOTIDE SEQUENCE [LARGE SCALE GENOMIC DNA]</scope>
    <source>
        <strain evidence="1 2">CPCC 204357</strain>
    </source>
</reference>
<evidence type="ECO:0000313" key="2">
    <source>
        <dbReference type="Proteomes" id="UP000305792"/>
    </source>
</evidence>
<name>A0A4S8PEE6_9ACTN</name>
<dbReference type="RefSeq" id="WP_136530437.1">
    <property type="nucleotide sequence ID" value="NZ_STGX01000010.1"/>
</dbReference>
<dbReference type="Proteomes" id="UP000305792">
    <property type="component" value="Unassembled WGS sequence"/>
</dbReference>
<proteinExistence type="predicted"/>
<protein>
    <submittedName>
        <fullName evidence="1">Uncharacterized protein</fullName>
    </submittedName>
</protein>
<dbReference type="EMBL" id="STGX01000010">
    <property type="protein sequence ID" value="THV27632.1"/>
    <property type="molecule type" value="Genomic_DNA"/>
</dbReference>
<sequence>MTAPPFPYEYSVTLALAELGDTWASVEQIAAAREHLSAAIPGWRPPAAYGIGVLDAAGRIAFARVNIGDHQLPAVVMATVLGHRGGSASYRLPAPVLEQAVRLLAPAEACTAYEHPNLAAWRAVLDLVREGRDARMAYLADLDESPSDVYALALAHTVAAR</sequence>
<accession>A0A4S8PEE6</accession>
<keyword evidence="2" id="KW-1185">Reference proteome</keyword>